<keyword evidence="2" id="KW-1185">Reference proteome</keyword>
<organism evidence="1 2">
    <name type="scientific">Candidatus Contendobacter odensis Run_B_J11</name>
    <dbReference type="NCBI Taxonomy" id="1400861"/>
    <lineage>
        <taxon>Bacteria</taxon>
        <taxon>Pseudomonadati</taxon>
        <taxon>Pseudomonadota</taxon>
        <taxon>Gammaproteobacteria</taxon>
        <taxon>Candidatus Competibacteraceae</taxon>
        <taxon>Candidatus Contendibacter</taxon>
    </lineage>
</organism>
<evidence type="ECO:0000313" key="1">
    <source>
        <dbReference type="EMBL" id="CDH44982.1"/>
    </source>
</evidence>
<name>A0A7U7GAR9_9GAMM</name>
<accession>A0A7U7GAR9</accession>
<dbReference type="OrthoDB" id="5612149at2"/>
<reference evidence="1 2" key="1">
    <citation type="journal article" date="2014" name="ISME J.">
        <title>Candidatus Competibacter-lineage genomes retrieved from metagenomes reveal functional metabolic diversity.</title>
        <authorList>
            <person name="McIlroy S.J."/>
            <person name="Albertsen M."/>
            <person name="Andresen E.K."/>
            <person name="Saunders A.M."/>
            <person name="Kristiansen R."/>
            <person name="Stokholm-Bjerregaard M."/>
            <person name="Nielsen K.L."/>
            <person name="Nielsen P.H."/>
        </authorList>
    </citation>
    <scope>NUCLEOTIDE SEQUENCE [LARGE SCALE GENOMIC DNA]</scope>
    <source>
        <strain evidence="1 2">Run_B_J11</strain>
    </source>
</reference>
<dbReference type="AlphaFoldDB" id="A0A7U7GAR9"/>
<proteinExistence type="predicted"/>
<comment type="caution">
    <text evidence="1">The sequence shown here is derived from an EMBL/GenBank/DDBJ whole genome shotgun (WGS) entry which is preliminary data.</text>
</comment>
<dbReference type="RefSeq" id="WP_051497620.1">
    <property type="nucleotide sequence ID" value="NZ_CBTK010000113.1"/>
</dbReference>
<sequence length="200" mass="22059">MNADSLSGSSARHPDLDWSQIRETILMLALGVAQIEISMRDSDGSVEVLSNSFTSMIGQVKMIEKIAAALPETTDVADAKMAIVGSCGTIGEMMRAAIIAFQFYDKLTQRLSHVSSSLGTLADLVSDSRRLYNPYEWLGMQEKIKSRYTMEEERLMFEAVMQGKTVKQALAIYIQAIEDKKQKATNSGVAAADDDDIEMF</sequence>
<evidence type="ECO:0000313" key="2">
    <source>
        <dbReference type="Proteomes" id="UP000019184"/>
    </source>
</evidence>
<protein>
    <submittedName>
        <fullName evidence="1">Uncharacterized protein</fullName>
    </submittedName>
</protein>
<gene>
    <name evidence="1" type="ORF">BN874_200052</name>
</gene>
<dbReference type="EMBL" id="CBTK010000113">
    <property type="protein sequence ID" value="CDH44982.1"/>
    <property type="molecule type" value="Genomic_DNA"/>
</dbReference>
<dbReference type="Proteomes" id="UP000019184">
    <property type="component" value="Unassembled WGS sequence"/>
</dbReference>